<name>A0A836BBK5_9CHLO</name>
<comment type="caution">
    <text evidence="1">The sequence shown here is derived from an EMBL/GenBank/DDBJ whole genome shotgun (WGS) entry which is preliminary data.</text>
</comment>
<keyword evidence="2" id="KW-1185">Reference proteome</keyword>
<sequence>MAHNSGFSRRRTTATAAAAAAVLFVVAAAFCGGAIAAATASSGAGGRRTLLQQGSPAVPPECIQTGLALQNSCSKELEVASKAFGLAPNTDVSNIKVDSGKLQQYLETAPPPGKPCCDATVAFNNAYCSCSPPVLELVKSFTNNDVNQYREVAKYLEKRCKAVGSPFTLYMDGTCPAAKKKP</sequence>
<organism evidence="1 2">
    <name type="scientific">Chlamydomonas schloesseri</name>
    <dbReference type="NCBI Taxonomy" id="2026947"/>
    <lineage>
        <taxon>Eukaryota</taxon>
        <taxon>Viridiplantae</taxon>
        <taxon>Chlorophyta</taxon>
        <taxon>core chlorophytes</taxon>
        <taxon>Chlorophyceae</taxon>
        <taxon>CS clade</taxon>
        <taxon>Chlamydomonadales</taxon>
        <taxon>Chlamydomonadaceae</taxon>
        <taxon>Chlamydomonas</taxon>
    </lineage>
</organism>
<dbReference type="EMBL" id="JAEHOD010000004">
    <property type="protein sequence ID" value="KAG2452979.1"/>
    <property type="molecule type" value="Genomic_DNA"/>
</dbReference>
<dbReference type="PROSITE" id="PS51318">
    <property type="entry name" value="TAT"/>
    <property type="match status" value="1"/>
</dbReference>
<dbReference type="InterPro" id="IPR006311">
    <property type="entry name" value="TAT_signal"/>
</dbReference>
<dbReference type="AlphaFoldDB" id="A0A836BBK5"/>
<protein>
    <submittedName>
        <fullName evidence="1">Uncharacterized protein</fullName>
    </submittedName>
</protein>
<evidence type="ECO:0000313" key="1">
    <source>
        <dbReference type="EMBL" id="KAG2452979.1"/>
    </source>
</evidence>
<evidence type="ECO:0000313" key="2">
    <source>
        <dbReference type="Proteomes" id="UP000613740"/>
    </source>
</evidence>
<dbReference type="Proteomes" id="UP000613740">
    <property type="component" value="Unassembled WGS sequence"/>
</dbReference>
<gene>
    <name evidence="1" type="ORF">HYH02_002316</name>
</gene>
<accession>A0A836BBK5</accession>
<dbReference type="OrthoDB" id="531681at2759"/>
<proteinExistence type="predicted"/>
<reference evidence="1" key="1">
    <citation type="journal article" date="2020" name="bioRxiv">
        <title>Comparative genomics of Chlamydomonas.</title>
        <authorList>
            <person name="Craig R.J."/>
            <person name="Hasan A.R."/>
            <person name="Ness R.W."/>
            <person name="Keightley P.D."/>
        </authorList>
    </citation>
    <scope>NUCLEOTIDE SEQUENCE</scope>
    <source>
        <strain evidence="1">CCAP 11/173</strain>
    </source>
</reference>